<dbReference type="PANTHER" id="PTHR43386:SF1">
    <property type="entry name" value="D,D-DIPEPTIDE TRANSPORT SYSTEM PERMEASE PROTEIN DDPC-RELATED"/>
    <property type="match status" value="1"/>
</dbReference>
<dbReference type="Pfam" id="PF00528">
    <property type="entry name" value="BPD_transp_1"/>
    <property type="match status" value="1"/>
</dbReference>
<keyword evidence="3" id="KW-1003">Cell membrane</keyword>
<evidence type="ECO:0000256" key="1">
    <source>
        <dbReference type="ARBA" id="ARBA00004651"/>
    </source>
</evidence>
<evidence type="ECO:0000313" key="10">
    <source>
        <dbReference type="Proteomes" id="UP000005332"/>
    </source>
</evidence>
<dbReference type="PATRIC" id="fig|997355.3.peg.2230"/>
<protein>
    <submittedName>
        <fullName evidence="9">Peptide ABC superfamily ATP binding cassette transporter, permease</fullName>
    </submittedName>
</protein>
<evidence type="ECO:0000256" key="7">
    <source>
        <dbReference type="RuleBase" id="RU363032"/>
    </source>
</evidence>
<evidence type="ECO:0000256" key="5">
    <source>
        <dbReference type="ARBA" id="ARBA00022989"/>
    </source>
</evidence>
<gene>
    <name evidence="9" type="ORF">HMPREF9153_2252</name>
</gene>
<comment type="similarity">
    <text evidence="7">Belongs to the binding-protein-dependent transport system permease family.</text>
</comment>
<dbReference type="InterPro" id="IPR050366">
    <property type="entry name" value="BP-dependent_transpt_permease"/>
</dbReference>
<dbReference type="GO" id="GO:0055085">
    <property type="term" value="P:transmembrane transport"/>
    <property type="evidence" value="ECO:0007669"/>
    <property type="project" value="InterPro"/>
</dbReference>
<dbReference type="PANTHER" id="PTHR43386">
    <property type="entry name" value="OLIGOPEPTIDE TRANSPORT SYSTEM PERMEASE PROTEIN APPC"/>
    <property type="match status" value="1"/>
</dbReference>
<feature type="domain" description="ABC transmembrane type-1" evidence="8">
    <location>
        <begin position="1"/>
        <end position="89"/>
    </location>
</feature>
<feature type="transmembrane region" description="Helical" evidence="7">
    <location>
        <begin position="69"/>
        <end position="89"/>
    </location>
</feature>
<evidence type="ECO:0000256" key="3">
    <source>
        <dbReference type="ARBA" id="ARBA00022475"/>
    </source>
</evidence>
<keyword evidence="5 7" id="KW-1133">Transmembrane helix</keyword>
<dbReference type="SUPFAM" id="SSF161098">
    <property type="entry name" value="MetI-like"/>
    <property type="match status" value="1"/>
</dbReference>
<reference evidence="9 10" key="1">
    <citation type="submission" date="2011-06" db="EMBL/GenBank/DDBJ databases">
        <authorList>
            <person name="Muzny D."/>
            <person name="Qin X."/>
            <person name="Deng J."/>
            <person name="Jiang H."/>
            <person name="Liu Y."/>
            <person name="Qu J."/>
            <person name="Song X.-Z."/>
            <person name="Zhang L."/>
            <person name="Thornton R."/>
            <person name="Coyle M."/>
            <person name="Francisco L."/>
            <person name="Jackson L."/>
            <person name="Javaid M."/>
            <person name="Korchina V."/>
            <person name="Kovar C."/>
            <person name="Mata R."/>
            <person name="Mathew T."/>
            <person name="Ngo R."/>
            <person name="Nguyen L."/>
            <person name="Nguyen N."/>
            <person name="Okwuonu G."/>
            <person name="Ongeri F."/>
            <person name="Pham C."/>
            <person name="Simmons D."/>
            <person name="Wilczek-Boney K."/>
            <person name="Hale W."/>
            <person name="Jakkamsetti A."/>
            <person name="Pham P."/>
            <person name="Ruth R."/>
            <person name="San Lucas F."/>
            <person name="Warren J."/>
            <person name="Zhang J."/>
            <person name="Zhao Z."/>
            <person name="Zhou C."/>
            <person name="Zhu D."/>
            <person name="Lee S."/>
            <person name="Bess C."/>
            <person name="Blankenburg K."/>
            <person name="Forbes L."/>
            <person name="Fu Q."/>
            <person name="Gubbala S."/>
            <person name="Hirani K."/>
            <person name="Jayaseelan J.C."/>
            <person name="Lara F."/>
            <person name="Munidasa M."/>
            <person name="Palculict T."/>
            <person name="Patil S."/>
            <person name="Pu L.-L."/>
            <person name="Saada N."/>
            <person name="Tang L."/>
            <person name="Weissenberger G."/>
            <person name="Zhu Y."/>
            <person name="Hemphill L."/>
            <person name="Shang Y."/>
            <person name="Youmans B."/>
            <person name="Ayvaz T."/>
            <person name="Ross M."/>
            <person name="Santibanez J."/>
            <person name="Aqrawi P."/>
            <person name="Gross S."/>
            <person name="Joshi V."/>
            <person name="Fowler G."/>
            <person name="Nazareth L."/>
            <person name="Reid J."/>
            <person name="Worley K."/>
            <person name="Petrosino J."/>
            <person name="Highlander S."/>
            <person name="Gibbs R."/>
        </authorList>
    </citation>
    <scope>NUCLEOTIDE SEQUENCE [LARGE SCALE GENOMIC DNA]</scope>
    <source>
        <strain evidence="9 10">ATCC 25577</strain>
    </source>
</reference>
<comment type="caution">
    <text evidence="7">Lacks conserved residue(s) required for the propagation of feature annotation.</text>
</comment>
<evidence type="ECO:0000313" key="9">
    <source>
        <dbReference type="EMBL" id="EGY77299.1"/>
    </source>
</evidence>
<dbReference type="GO" id="GO:0005886">
    <property type="term" value="C:plasma membrane"/>
    <property type="evidence" value="ECO:0007669"/>
    <property type="project" value="UniProtKB-SubCell"/>
</dbReference>
<evidence type="ECO:0000256" key="4">
    <source>
        <dbReference type="ARBA" id="ARBA00022692"/>
    </source>
</evidence>
<dbReference type="Gene3D" id="1.10.3720.10">
    <property type="entry name" value="MetI-like"/>
    <property type="match status" value="1"/>
</dbReference>
<keyword evidence="4 7" id="KW-0812">Transmembrane</keyword>
<evidence type="ECO:0000256" key="2">
    <source>
        <dbReference type="ARBA" id="ARBA00022448"/>
    </source>
</evidence>
<evidence type="ECO:0000259" key="8">
    <source>
        <dbReference type="PROSITE" id="PS50928"/>
    </source>
</evidence>
<comment type="subcellular location">
    <subcellularLocation>
        <location evidence="1 7">Cell membrane</location>
        <topology evidence="1 7">Multi-pass membrane protein</topology>
    </subcellularLocation>
</comment>
<dbReference type="Proteomes" id="UP000005332">
    <property type="component" value="Unassembled WGS sequence"/>
</dbReference>
<comment type="caution">
    <text evidence="9">The sequence shown here is derived from an EMBL/GenBank/DDBJ whole genome shotgun (WGS) entry which is preliminary data.</text>
</comment>
<organism evidence="9 10">
    <name type="scientific">Cutibacterium avidum ATCC 25577</name>
    <dbReference type="NCBI Taxonomy" id="997355"/>
    <lineage>
        <taxon>Bacteria</taxon>
        <taxon>Bacillati</taxon>
        <taxon>Actinomycetota</taxon>
        <taxon>Actinomycetes</taxon>
        <taxon>Propionibacteriales</taxon>
        <taxon>Propionibacteriaceae</taxon>
        <taxon>Cutibacterium</taxon>
    </lineage>
</organism>
<keyword evidence="10" id="KW-1185">Reference proteome</keyword>
<dbReference type="EMBL" id="AGBA01000015">
    <property type="protein sequence ID" value="EGY77299.1"/>
    <property type="molecule type" value="Genomic_DNA"/>
</dbReference>
<dbReference type="InterPro" id="IPR000515">
    <property type="entry name" value="MetI-like"/>
</dbReference>
<proteinExistence type="inferred from homology"/>
<sequence>MGASHLHILVRQMLPNLVATIIVFTTISIPGKIGAEAALSFLGVGVTPSTPSWGRSIGSAVTWVSTDPWYLLFPGGALFLVTLAFNLFGDGLRDVIDPRLGESR</sequence>
<accession>G4CYQ1</accession>
<name>G4CYQ1_9ACTN</name>
<keyword evidence="6 7" id="KW-0472">Membrane</keyword>
<evidence type="ECO:0000256" key="6">
    <source>
        <dbReference type="ARBA" id="ARBA00023136"/>
    </source>
</evidence>
<dbReference type="PROSITE" id="PS50928">
    <property type="entry name" value="ABC_TM1"/>
    <property type="match status" value="1"/>
</dbReference>
<dbReference type="AlphaFoldDB" id="G4CYQ1"/>
<dbReference type="HOGENOM" id="CLU_028518_8_2_11"/>
<dbReference type="InterPro" id="IPR035906">
    <property type="entry name" value="MetI-like_sf"/>
</dbReference>
<keyword evidence="2 7" id="KW-0813">Transport</keyword>